<sequence>MPITDTVQLDEDPTLPLVVQAEVHTIRTDLDRFSDEEINGLAQHGYEVARKVYRETHEGKIDHVPSGEGWAPIPSKKLPGPSTPPSRTGAASPVTTTARRLRKSSVRRVWSTLLDPRDWPSYLYIALAIFLLGYLPLQVYKLYRKSQMQAVVIDSIASGNPDIHDILSLLDRNPIADWQPMQVEEIDKASETDVSDVEILDYSRILDFREWRPELKDPAEHGGIYIKDRVMLRIPEDGGASEQGDARVRFSYPSLFDNLEFRQPEQRFQAEIRRLSKPEMDHGIQRRRYEVEYDLKGLPRGEPATVQLEMLARIDTPLSRAPFVTRFKTDLLTVWMLFPEDRPYQNFELVSYPSDRSEPPTVMSSRYKINHPYGSLIGWSVVNPELGQVYECRWTNEK</sequence>
<dbReference type="AlphaFoldDB" id="A0A9X2FBQ2"/>
<organism evidence="3 4">
    <name type="scientific">Aeoliella straminimaris</name>
    <dbReference type="NCBI Taxonomy" id="2954799"/>
    <lineage>
        <taxon>Bacteria</taxon>
        <taxon>Pseudomonadati</taxon>
        <taxon>Planctomycetota</taxon>
        <taxon>Planctomycetia</taxon>
        <taxon>Pirellulales</taxon>
        <taxon>Lacipirellulaceae</taxon>
        <taxon>Aeoliella</taxon>
    </lineage>
</organism>
<reference evidence="3" key="1">
    <citation type="submission" date="2022-06" db="EMBL/GenBank/DDBJ databases">
        <title>Aeoliella straminimaris, a novel planctomycete from sediments.</title>
        <authorList>
            <person name="Vitorino I.R."/>
            <person name="Lage O.M."/>
        </authorList>
    </citation>
    <scope>NUCLEOTIDE SEQUENCE</scope>
    <source>
        <strain evidence="3">ICT_H6.2</strain>
    </source>
</reference>
<evidence type="ECO:0000256" key="2">
    <source>
        <dbReference type="SAM" id="Phobius"/>
    </source>
</evidence>
<gene>
    <name evidence="3" type="ORF">NG895_05720</name>
</gene>
<keyword evidence="4" id="KW-1185">Reference proteome</keyword>
<accession>A0A9X2FBQ2</accession>
<dbReference type="Proteomes" id="UP001155241">
    <property type="component" value="Unassembled WGS sequence"/>
</dbReference>
<evidence type="ECO:0000313" key="3">
    <source>
        <dbReference type="EMBL" id="MCO6043399.1"/>
    </source>
</evidence>
<keyword evidence="2" id="KW-1133">Transmembrane helix</keyword>
<dbReference type="EMBL" id="JAMXLR010000024">
    <property type="protein sequence ID" value="MCO6043399.1"/>
    <property type="molecule type" value="Genomic_DNA"/>
</dbReference>
<evidence type="ECO:0000256" key="1">
    <source>
        <dbReference type="SAM" id="MobiDB-lite"/>
    </source>
</evidence>
<keyword evidence="2" id="KW-0812">Transmembrane</keyword>
<dbReference type="RefSeq" id="WP_252851506.1">
    <property type="nucleotide sequence ID" value="NZ_JAMXLR010000024.1"/>
</dbReference>
<evidence type="ECO:0000313" key="4">
    <source>
        <dbReference type="Proteomes" id="UP001155241"/>
    </source>
</evidence>
<feature type="transmembrane region" description="Helical" evidence="2">
    <location>
        <begin position="121"/>
        <end position="140"/>
    </location>
</feature>
<comment type="caution">
    <text evidence="3">The sequence shown here is derived from an EMBL/GenBank/DDBJ whole genome shotgun (WGS) entry which is preliminary data.</text>
</comment>
<name>A0A9X2FBQ2_9BACT</name>
<protein>
    <submittedName>
        <fullName evidence="3">Uncharacterized protein</fullName>
    </submittedName>
</protein>
<feature type="region of interest" description="Disordered" evidence="1">
    <location>
        <begin position="63"/>
        <end position="95"/>
    </location>
</feature>
<keyword evidence="2" id="KW-0472">Membrane</keyword>
<proteinExistence type="predicted"/>